<dbReference type="PROSITE" id="PS00758">
    <property type="entry name" value="ARGE_DAPE_CPG2_1"/>
    <property type="match status" value="1"/>
</dbReference>
<evidence type="ECO:0000256" key="2">
    <source>
        <dbReference type="ARBA" id="ARBA00022723"/>
    </source>
</evidence>
<dbReference type="EMBL" id="JACHIO010000019">
    <property type="protein sequence ID" value="MBB5065686.1"/>
    <property type="molecule type" value="Genomic_DNA"/>
</dbReference>
<dbReference type="InterPro" id="IPR011650">
    <property type="entry name" value="Peptidase_M20_dimer"/>
</dbReference>
<reference evidence="6 7" key="1">
    <citation type="submission" date="2020-08" db="EMBL/GenBank/DDBJ databases">
        <title>Genomic Encyclopedia of Type Strains, Phase IV (KMG-V): Genome sequencing to study the core and pangenomes of soil and plant-associated prokaryotes.</title>
        <authorList>
            <person name="Whitman W."/>
        </authorList>
    </citation>
    <scope>NUCLEOTIDE SEQUENCE [LARGE SCALE GENOMIC DNA]</scope>
    <source>
        <strain evidence="6 7">X5P3</strain>
    </source>
</reference>
<dbReference type="GO" id="GO:0016787">
    <property type="term" value="F:hydrolase activity"/>
    <property type="evidence" value="ECO:0007669"/>
    <property type="project" value="UniProtKB-KW"/>
</dbReference>
<dbReference type="InterPro" id="IPR050072">
    <property type="entry name" value="Peptidase_M20A"/>
</dbReference>
<protein>
    <submittedName>
        <fullName evidence="6">Acetylornithine deacetylase/succinyl-diaminopimelate desuccinylase-like protein</fullName>
    </submittedName>
</protein>
<gene>
    <name evidence="6" type="ORF">HDF15_004056</name>
</gene>
<dbReference type="AlphaFoldDB" id="A0A7W8EBF9"/>
<evidence type="ECO:0000256" key="4">
    <source>
        <dbReference type="ARBA" id="ARBA00022833"/>
    </source>
</evidence>
<name>A0A7W8EBF9_9BACT</name>
<sequence length="403" mass="42408">MSAADNLRIASLASNRAVHAAFAWLHLHEPQLRRWQMESMAIPAPPFGEAKRAEWYSHQFTTLGLSGTHIDNEGNVLAELHNGAPGGPVVLLSAHLDTVFPAGTDCTPHEDESRILGPGSCDNGAGLTALLGLIAAIQSAQIKPACTLLFAANVGEEGEGDLRGMRYLFGPSPYAKRIRTAIALEGGGNGTVVDRALGSRRLRVTITGPGGHSWADAGRPNPILTLSAALLAIARLPLPRQPRTTINCGTISGGTSVNSIPPSATADLDLRSISALQLDHTEMAVLKTLEATLKSEGSDQLHLHVERIGNRAAGELPENAPLSRSLRAVDRHLRLPTESRIGSTDANLPLSLGIPALAIGAGGTGGGIHTLDEWYDPTGRDLALRRVLLLLLDASTLVASESI</sequence>
<comment type="caution">
    <text evidence="6">The sequence shown here is derived from an EMBL/GenBank/DDBJ whole genome shotgun (WGS) entry which is preliminary data.</text>
</comment>
<dbReference type="InterPro" id="IPR001261">
    <property type="entry name" value="ArgE/DapE_CS"/>
</dbReference>
<evidence type="ECO:0000313" key="7">
    <source>
        <dbReference type="Proteomes" id="UP000584867"/>
    </source>
</evidence>
<feature type="domain" description="Peptidase M20 dimerisation" evidence="5">
    <location>
        <begin position="198"/>
        <end position="294"/>
    </location>
</feature>
<accession>A0A7W8EBF9</accession>
<dbReference type="Proteomes" id="UP000584867">
    <property type="component" value="Unassembled WGS sequence"/>
</dbReference>
<dbReference type="Gene3D" id="3.40.630.10">
    <property type="entry name" value="Zn peptidases"/>
    <property type="match status" value="1"/>
</dbReference>
<dbReference type="SUPFAM" id="SSF53187">
    <property type="entry name" value="Zn-dependent exopeptidases"/>
    <property type="match status" value="1"/>
</dbReference>
<dbReference type="InterPro" id="IPR036264">
    <property type="entry name" value="Bact_exopeptidase_dim_dom"/>
</dbReference>
<dbReference type="Gene3D" id="3.30.70.360">
    <property type="match status" value="1"/>
</dbReference>
<dbReference type="Pfam" id="PF07687">
    <property type="entry name" value="M20_dimer"/>
    <property type="match status" value="1"/>
</dbReference>
<keyword evidence="4" id="KW-0862">Zinc</keyword>
<keyword evidence="2" id="KW-0479">Metal-binding</keyword>
<evidence type="ECO:0000259" key="5">
    <source>
        <dbReference type="Pfam" id="PF07687"/>
    </source>
</evidence>
<evidence type="ECO:0000256" key="3">
    <source>
        <dbReference type="ARBA" id="ARBA00022801"/>
    </source>
</evidence>
<dbReference type="RefSeq" id="WP_184258598.1">
    <property type="nucleotide sequence ID" value="NZ_JACHIO010000019.1"/>
</dbReference>
<dbReference type="PANTHER" id="PTHR43808:SF17">
    <property type="entry name" value="PEPTIDASE M20"/>
    <property type="match status" value="1"/>
</dbReference>
<comment type="cofactor">
    <cofactor evidence="1">
        <name>Zn(2+)</name>
        <dbReference type="ChEBI" id="CHEBI:29105"/>
    </cofactor>
</comment>
<keyword evidence="3" id="KW-0378">Hydrolase</keyword>
<dbReference type="Pfam" id="PF01546">
    <property type="entry name" value="Peptidase_M20"/>
    <property type="match status" value="1"/>
</dbReference>
<dbReference type="GO" id="GO:0046872">
    <property type="term" value="F:metal ion binding"/>
    <property type="evidence" value="ECO:0007669"/>
    <property type="project" value="UniProtKB-KW"/>
</dbReference>
<evidence type="ECO:0000256" key="1">
    <source>
        <dbReference type="ARBA" id="ARBA00001947"/>
    </source>
</evidence>
<proteinExistence type="predicted"/>
<dbReference type="SUPFAM" id="SSF55031">
    <property type="entry name" value="Bacterial exopeptidase dimerisation domain"/>
    <property type="match status" value="1"/>
</dbReference>
<dbReference type="PANTHER" id="PTHR43808">
    <property type="entry name" value="ACETYLORNITHINE DEACETYLASE"/>
    <property type="match status" value="1"/>
</dbReference>
<evidence type="ECO:0000313" key="6">
    <source>
        <dbReference type="EMBL" id="MBB5065686.1"/>
    </source>
</evidence>
<organism evidence="6 7">
    <name type="scientific">Granulicella mallensis</name>
    <dbReference type="NCBI Taxonomy" id="940614"/>
    <lineage>
        <taxon>Bacteria</taxon>
        <taxon>Pseudomonadati</taxon>
        <taxon>Acidobacteriota</taxon>
        <taxon>Terriglobia</taxon>
        <taxon>Terriglobales</taxon>
        <taxon>Acidobacteriaceae</taxon>
        <taxon>Granulicella</taxon>
    </lineage>
</organism>
<dbReference type="InterPro" id="IPR002933">
    <property type="entry name" value="Peptidase_M20"/>
</dbReference>